<evidence type="ECO:0000313" key="4">
    <source>
        <dbReference type="EMBL" id="SNQ49777.1"/>
    </source>
</evidence>
<dbReference type="AlphaFoldDB" id="A0A2I2KVT2"/>
<organism evidence="4 5">
    <name type="scientific">Frankia canadensis</name>
    <dbReference type="NCBI Taxonomy" id="1836972"/>
    <lineage>
        <taxon>Bacteria</taxon>
        <taxon>Bacillati</taxon>
        <taxon>Actinomycetota</taxon>
        <taxon>Actinomycetes</taxon>
        <taxon>Frankiales</taxon>
        <taxon>Frankiaceae</taxon>
        <taxon>Frankia</taxon>
    </lineage>
</organism>
<dbReference type="PANTHER" id="PTHR43022:SF1">
    <property type="entry name" value="PROTEIN SMF"/>
    <property type="match status" value="1"/>
</dbReference>
<evidence type="ECO:0000313" key="5">
    <source>
        <dbReference type="Proteomes" id="UP000234331"/>
    </source>
</evidence>
<evidence type="ECO:0000259" key="3">
    <source>
        <dbReference type="Pfam" id="PF02481"/>
    </source>
</evidence>
<keyword evidence="2" id="KW-1133">Transmembrane helix</keyword>
<dbReference type="EMBL" id="FZMO01000302">
    <property type="protein sequence ID" value="SNQ49777.1"/>
    <property type="molecule type" value="Genomic_DNA"/>
</dbReference>
<gene>
    <name evidence="4" type="ORF">FRACA_3700003</name>
</gene>
<keyword evidence="5" id="KW-1185">Reference proteome</keyword>
<comment type="similarity">
    <text evidence="1">Belongs to the DprA/Smf family.</text>
</comment>
<dbReference type="SUPFAM" id="SSF102405">
    <property type="entry name" value="MCP/YpsA-like"/>
    <property type="match status" value="1"/>
</dbReference>
<feature type="domain" description="Smf/DprA SLOG" evidence="3">
    <location>
        <begin position="62"/>
        <end position="270"/>
    </location>
</feature>
<sequence length="287" mass="29867">MIDQEERQARIGLACAASLRPLPAPPSDAASPLERWEQVCAAFPQIDPARVDADAAQAGWRILVPGDAEWPAIPSGTAGLEQVPWALWVRGDGDLRMATRRSVAVIGTRAPTAYGEQVAGLLAGDLAGRGWTVVTSTALGCDARAFAAAASADTAPVVVYAAGPDLAAFTRREPVPHGLLVSDAPPDSPARRDRFLARQDLLCYLSAGVVLAEAVFHGSTFAAVSPARRRGRLLMAVPGPITSRASAACHYLIRDHTAALVDSGEDICSALLAALTAPSDPPAEGAR</sequence>
<reference evidence="4 5" key="1">
    <citation type="submission" date="2017-06" db="EMBL/GenBank/DDBJ databases">
        <authorList>
            <person name="Kim H.J."/>
            <person name="Triplett B.A."/>
        </authorList>
    </citation>
    <scope>NUCLEOTIDE SEQUENCE [LARGE SCALE GENOMIC DNA]</scope>
    <source>
        <strain evidence="4">FRACA_ARgP5</strain>
    </source>
</reference>
<evidence type="ECO:0000256" key="2">
    <source>
        <dbReference type="SAM" id="Phobius"/>
    </source>
</evidence>
<name>A0A2I2KVT2_9ACTN</name>
<dbReference type="RefSeq" id="WP_101833196.1">
    <property type="nucleotide sequence ID" value="NZ_FZMO01000302.1"/>
</dbReference>
<accession>A0A2I2KVT2</accession>
<dbReference type="Pfam" id="PF02481">
    <property type="entry name" value="DNA_processg_A"/>
    <property type="match status" value="1"/>
</dbReference>
<keyword evidence="2" id="KW-0472">Membrane</keyword>
<keyword evidence="2" id="KW-0812">Transmembrane</keyword>
<dbReference type="Gene3D" id="3.40.50.450">
    <property type="match status" value="1"/>
</dbReference>
<dbReference type="Proteomes" id="UP000234331">
    <property type="component" value="Unassembled WGS sequence"/>
</dbReference>
<evidence type="ECO:0000256" key="1">
    <source>
        <dbReference type="ARBA" id="ARBA00006525"/>
    </source>
</evidence>
<protein>
    <submittedName>
        <fullName evidence="4">DNA protecting protein DprA</fullName>
    </submittedName>
</protein>
<dbReference type="PANTHER" id="PTHR43022">
    <property type="entry name" value="PROTEIN SMF"/>
    <property type="match status" value="1"/>
</dbReference>
<dbReference type="OrthoDB" id="3218497at2"/>
<dbReference type="InterPro" id="IPR057666">
    <property type="entry name" value="DrpA_SLOG"/>
</dbReference>
<proteinExistence type="inferred from homology"/>
<dbReference type="InterPro" id="IPR003488">
    <property type="entry name" value="DprA"/>
</dbReference>
<dbReference type="GO" id="GO:0009294">
    <property type="term" value="P:DNA-mediated transformation"/>
    <property type="evidence" value="ECO:0007669"/>
    <property type="project" value="InterPro"/>
</dbReference>
<feature type="transmembrane region" description="Helical" evidence="2">
    <location>
        <begin position="201"/>
        <end position="224"/>
    </location>
</feature>